<dbReference type="PANTHER" id="PTHR34606:SF15">
    <property type="entry name" value="BON DOMAIN-CONTAINING PROTEIN"/>
    <property type="match status" value="1"/>
</dbReference>
<comment type="caution">
    <text evidence="3">The sequence shown here is derived from an EMBL/GenBank/DDBJ whole genome shotgun (WGS) entry which is preliminary data.</text>
</comment>
<evidence type="ECO:0000313" key="4">
    <source>
        <dbReference type="Proteomes" id="UP000823790"/>
    </source>
</evidence>
<dbReference type="RefSeq" id="WP_209619749.1">
    <property type="nucleotide sequence ID" value="NZ_JAGJRS010000019.1"/>
</dbReference>
<dbReference type="PROSITE" id="PS50914">
    <property type="entry name" value="BON"/>
    <property type="match status" value="1"/>
</dbReference>
<evidence type="ECO:0000256" key="1">
    <source>
        <dbReference type="SAM" id="SignalP"/>
    </source>
</evidence>
<sequence>MRTHSAFHRAFIAAGLTAALAAVPFAQALAQDADAQSSGSMQSSNQTVPGKVDDAWITTKVKSEFATTSEIPASKISVDTRDGMVRLTGTVASNMDKNKAIQVAHSVKGVKSVDATALTVTAGADTP</sequence>
<keyword evidence="1" id="KW-0732">Signal</keyword>
<gene>
    <name evidence="3" type="ORF">J7I44_09980</name>
</gene>
<feature type="domain" description="BON" evidence="2">
    <location>
        <begin position="53"/>
        <end position="122"/>
    </location>
</feature>
<dbReference type="SMART" id="SM00749">
    <property type="entry name" value="BON"/>
    <property type="match status" value="1"/>
</dbReference>
<dbReference type="InterPro" id="IPR014004">
    <property type="entry name" value="Transpt-assoc_nodulatn_dom_bac"/>
</dbReference>
<feature type="chain" id="PRO_5045127882" evidence="1">
    <location>
        <begin position="22"/>
        <end position="127"/>
    </location>
</feature>
<dbReference type="InterPro" id="IPR051686">
    <property type="entry name" value="Lipoprotein_DolP"/>
</dbReference>
<keyword evidence="4" id="KW-1185">Reference proteome</keyword>
<name>A0ABS4DNJ8_9GAMM</name>
<organism evidence="3 4">
    <name type="scientific">Frateuria flava</name>
    <dbReference type="NCBI Taxonomy" id="2821489"/>
    <lineage>
        <taxon>Bacteria</taxon>
        <taxon>Pseudomonadati</taxon>
        <taxon>Pseudomonadota</taxon>
        <taxon>Gammaproteobacteria</taxon>
        <taxon>Lysobacterales</taxon>
        <taxon>Rhodanobacteraceae</taxon>
        <taxon>Frateuria</taxon>
    </lineage>
</organism>
<accession>A0ABS4DNJ8</accession>
<evidence type="ECO:0000259" key="2">
    <source>
        <dbReference type="PROSITE" id="PS50914"/>
    </source>
</evidence>
<dbReference type="Gene3D" id="3.30.1340.30">
    <property type="match status" value="1"/>
</dbReference>
<dbReference type="EMBL" id="JAGJRS010000019">
    <property type="protein sequence ID" value="MBP1474629.1"/>
    <property type="molecule type" value="Genomic_DNA"/>
</dbReference>
<evidence type="ECO:0000313" key="3">
    <source>
        <dbReference type="EMBL" id="MBP1474629.1"/>
    </source>
</evidence>
<dbReference type="InterPro" id="IPR007055">
    <property type="entry name" value="BON_dom"/>
</dbReference>
<dbReference type="PANTHER" id="PTHR34606">
    <property type="entry name" value="BON DOMAIN-CONTAINING PROTEIN"/>
    <property type="match status" value="1"/>
</dbReference>
<reference evidence="3 4" key="1">
    <citation type="submission" date="2021-04" db="EMBL/GenBank/DDBJ databases">
        <authorList>
            <person name="Huq M.A."/>
        </authorList>
    </citation>
    <scope>NUCLEOTIDE SEQUENCE [LARGE SCALE GENOMIC DNA]</scope>
    <source>
        <strain evidence="3 4">MAH-13</strain>
    </source>
</reference>
<protein>
    <submittedName>
        <fullName evidence="3">BON domain-containing protein</fullName>
    </submittedName>
</protein>
<dbReference type="Proteomes" id="UP000823790">
    <property type="component" value="Unassembled WGS sequence"/>
</dbReference>
<dbReference type="Pfam" id="PF04972">
    <property type="entry name" value="BON"/>
    <property type="match status" value="1"/>
</dbReference>
<feature type="signal peptide" evidence="1">
    <location>
        <begin position="1"/>
        <end position="21"/>
    </location>
</feature>
<proteinExistence type="predicted"/>